<sequence>MNFHAYFFRKDVVKYMKFVLAPDSFKESMTAKEVANSMENGLKKIFPNADYVKVPMADGGEGTLQALIDATNGEIFKVEVLGPLGNPITAEFGILGDGTTAVIEMASASGLQHIAPEDRNPLITTTFGTGELIKHALDKNVQQIFIGIGGSATNDGGAGMIQALGGKLLTKSGENIAFGGGALNTLHSIDLSGLDPRLSKVSIDVACDVNNPLTGENGASYIFGPQKGATPEIVELLDENLKHYAKIIKKDLQKDIESIPGSGAAGGLGAGLMAFLSAKLKTGVDLVIEYTHLEEILKDADFVFTGEGAIDYQTKFGKTPYGVASVAKKYNIPVIVLSGKIGHGCEVLYEGGITSILGILPGAVDIKEALKNGMENVERTSENIGRLIKSIVK</sequence>
<reference evidence="6 8" key="2">
    <citation type="submission" date="2018-06" db="EMBL/GenBank/DDBJ databases">
        <authorList>
            <consortium name="Pathogen Informatics"/>
            <person name="Doyle S."/>
        </authorList>
    </citation>
    <scope>NUCLEOTIDE SEQUENCE [LARGE SCALE GENOMIC DNA]</scope>
    <source>
        <strain evidence="6 8">NCTC13028</strain>
    </source>
</reference>
<accession>A0A239ZHD3</accession>
<dbReference type="InterPro" id="IPR018197">
    <property type="entry name" value="Glycerate_kinase_RE-like"/>
</dbReference>
<reference evidence="5 7" key="1">
    <citation type="submission" date="2016-10" db="EMBL/GenBank/DDBJ databases">
        <authorList>
            <person name="Varghese N."/>
            <person name="Submissions S."/>
        </authorList>
    </citation>
    <scope>NUCLEOTIDE SEQUENCE [LARGE SCALE GENOMIC DNA]</scope>
    <source>
        <strain evidence="5 7">NLAE-zl-C224</strain>
    </source>
</reference>
<dbReference type="GO" id="GO:0031388">
    <property type="term" value="P:organic acid phosphorylation"/>
    <property type="evidence" value="ECO:0007669"/>
    <property type="project" value="UniProtKB-UniRule"/>
</dbReference>
<evidence type="ECO:0000313" key="8">
    <source>
        <dbReference type="Proteomes" id="UP000250223"/>
    </source>
</evidence>
<dbReference type="SUPFAM" id="SSF110738">
    <property type="entry name" value="Glycerate kinase I"/>
    <property type="match status" value="1"/>
</dbReference>
<dbReference type="InterPro" id="IPR004381">
    <property type="entry name" value="Glycerate_kinase"/>
</dbReference>
<evidence type="ECO:0000313" key="6">
    <source>
        <dbReference type="EMBL" id="SQB36150.1"/>
    </source>
</evidence>
<comment type="similarity">
    <text evidence="1 4">Belongs to the glycerate kinase type-1 family.</text>
</comment>
<dbReference type="AlphaFoldDB" id="A0A239ZHD3"/>
<dbReference type="Pfam" id="PF02595">
    <property type="entry name" value="Gly_kinase"/>
    <property type="match status" value="1"/>
</dbReference>
<dbReference type="InterPro" id="IPR036129">
    <property type="entry name" value="Glycerate_kinase_sf"/>
</dbReference>
<name>A0A239ZHD3_CLOCO</name>
<dbReference type="PIRSF" id="PIRSF006078">
    <property type="entry name" value="GlxK"/>
    <property type="match status" value="1"/>
</dbReference>
<dbReference type="EMBL" id="UAWC01000026">
    <property type="protein sequence ID" value="SQB36150.1"/>
    <property type="molecule type" value="Genomic_DNA"/>
</dbReference>
<dbReference type="GO" id="GO:0008887">
    <property type="term" value="F:glycerate kinase activity"/>
    <property type="evidence" value="ECO:0007669"/>
    <property type="project" value="UniProtKB-UniRule"/>
</dbReference>
<dbReference type="Gene3D" id="3.40.50.10350">
    <property type="entry name" value="Glycerate kinase, domain 1"/>
    <property type="match status" value="1"/>
</dbReference>
<keyword evidence="7" id="KW-1185">Reference proteome</keyword>
<evidence type="ECO:0000313" key="7">
    <source>
        <dbReference type="Proteomes" id="UP000198811"/>
    </source>
</evidence>
<keyword evidence="3 4" id="KW-0418">Kinase</keyword>
<organism evidence="6 8">
    <name type="scientific">Clostridium cochlearium</name>
    <dbReference type="NCBI Taxonomy" id="1494"/>
    <lineage>
        <taxon>Bacteria</taxon>
        <taxon>Bacillati</taxon>
        <taxon>Bacillota</taxon>
        <taxon>Clostridia</taxon>
        <taxon>Eubacteriales</taxon>
        <taxon>Clostridiaceae</taxon>
        <taxon>Clostridium</taxon>
    </lineage>
</organism>
<dbReference type="PANTHER" id="PTHR21599:SF0">
    <property type="entry name" value="GLYCERATE KINASE"/>
    <property type="match status" value="1"/>
</dbReference>
<protein>
    <submittedName>
        <fullName evidence="6">Glycerate kinase</fullName>
        <ecNumber evidence="6">2.7.1.31</ecNumber>
    </submittedName>
</protein>
<gene>
    <name evidence="6" type="primary">glxK</name>
    <name evidence="6" type="ORF">NCTC13028_02381</name>
    <name evidence="5" type="ORF">SAMN05216497_101303</name>
</gene>
<dbReference type="Proteomes" id="UP000198811">
    <property type="component" value="Unassembled WGS sequence"/>
</dbReference>
<dbReference type="InterPro" id="IPR018193">
    <property type="entry name" value="Glyc_kinase_flavodox-like_fold"/>
</dbReference>
<evidence type="ECO:0000256" key="3">
    <source>
        <dbReference type="ARBA" id="ARBA00022777"/>
    </source>
</evidence>
<dbReference type="NCBIfam" id="TIGR00045">
    <property type="entry name" value="glycerate kinase"/>
    <property type="match status" value="1"/>
</dbReference>
<dbReference type="STRING" id="1494.SAMN05216497_101303"/>
<dbReference type="Proteomes" id="UP000250223">
    <property type="component" value="Unassembled WGS sequence"/>
</dbReference>
<evidence type="ECO:0000256" key="4">
    <source>
        <dbReference type="PIRNR" id="PIRNR006078"/>
    </source>
</evidence>
<dbReference type="PANTHER" id="PTHR21599">
    <property type="entry name" value="GLYCERATE KINASE"/>
    <property type="match status" value="1"/>
</dbReference>
<evidence type="ECO:0000256" key="1">
    <source>
        <dbReference type="ARBA" id="ARBA00006284"/>
    </source>
</evidence>
<keyword evidence="2 4" id="KW-0808">Transferase</keyword>
<dbReference type="EMBL" id="FNGL01000001">
    <property type="protein sequence ID" value="SDK86138.1"/>
    <property type="molecule type" value="Genomic_DNA"/>
</dbReference>
<evidence type="ECO:0000313" key="5">
    <source>
        <dbReference type="EMBL" id="SDK86138.1"/>
    </source>
</evidence>
<dbReference type="Gene3D" id="3.90.1510.10">
    <property type="entry name" value="Glycerate kinase, domain 2"/>
    <property type="match status" value="1"/>
</dbReference>
<dbReference type="EC" id="2.7.1.31" evidence="6"/>
<evidence type="ECO:0000256" key="2">
    <source>
        <dbReference type="ARBA" id="ARBA00022679"/>
    </source>
</evidence>
<proteinExistence type="inferred from homology"/>